<reference evidence="1" key="1">
    <citation type="submission" date="2019-11" db="UniProtKB">
        <authorList>
            <consortium name="WormBaseParasite"/>
        </authorList>
    </citation>
    <scope>IDENTIFICATION</scope>
</reference>
<sequence length="63" mass="7066">MKVEDTADPQSRNATLRDIKTCVDLIKACNSALNEIALTDHSCRDRWLQVKSTNTCLPQFNAT</sequence>
<dbReference type="AlphaFoldDB" id="A0A5K3G2N5"/>
<proteinExistence type="predicted"/>
<accession>A0A5K3G2N5</accession>
<organism evidence="1">
    <name type="scientific">Mesocestoides corti</name>
    <name type="common">Flatworm</name>
    <dbReference type="NCBI Taxonomy" id="53468"/>
    <lineage>
        <taxon>Eukaryota</taxon>
        <taxon>Metazoa</taxon>
        <taxon>Spiralia</taxon>
        <taxon>Lophotrochozoa</taxon>
        <taxon>Platyhelminthes</taxon>
        <taxon>Cestoda</taxon>
        <taxon>Eucestoda</taxon>
        <taxon>Cyclophyllidea</taxon>
        <taxon>Mesocestoididae</taxon>
        <taxon>Mesocestoides</taxon>
    </lineage>
</organism>
<dbReference type="WBParaSite" id="MCU_013295-RA">
    <property type="protein sequence ID" value="MCU_013295-RA"/>
    <property type="gene ID" value="MCU_013295"/>
</dbReference>
<name>A0A5K3G2N5_MESCO</name>
<evidence type="ECO:0000313" key="1">
    <source>
        <dbReference type="WBParaSite" id="MCU_013295-RA"/>
    </source>
</evidence>
<protein>
    <submittedName>
        <fullName evidence="1">PMEI domain-containing protein</fullName>
    </submittedName>
</protein>